<keyword evidence="1" id="KW-1133">Transmembrane helix</keyword>
<reference evidence="2" key="1">
    <citation type="journal article" date="2020" name="Stud. Mycol.">
        <title>101 Dothideomycetes genomes: a test case for predicting lifestyles and emergence of pathogens.</title>
        <authorList>
            <person name="Haridas S."/>
            <person name="Albert R."/>
            <person name="Binder M."/>
            <person name="Bloem J."/>
            <person name="Labutti K."/>
            <person name="Salamov A."/>
            <person name="Andreopoulos B."/>
            <person name="Baker S."/>
            <person name="Barry K."/>
            <person name="Bills G."/>
            <person name="Bluhm B."/>
            <person name="Cannon C."/>
            <person name="Castanera R."/>
            <person name="Culley D."/>
            <person name="Daum C."/>
            <person name="Ezra D."/>
            <person name="Gonzalez J."/>
            <person name="Henrissat B."/>
            <person name="Kuo A."/>
            <person name="Liang C."/>
            <person name="Lipzen A."/>
            <person name="Lutzoni F."/>
            <person name="Magnuson J."/>
            <person name="Mondo S."/>
            <person name="Nolan M."/>
            <person name="Ohm R."/>
            <person name="Pangilinan J."/>
            <person name="Park H.-J."/>
            <person name="Ramirez L."/>
            <person name="Alfaro M."/>
            <person name="Sun H."/>
            <person name="Tritt A."/>
            <person name="Yoshinaga Y."/>
            <person name="Zwiers L.-H."/>
            <person name="Turgeon B."/>
            <person name="Goodwin S."/>
            <person name="Spatafora J."/>
            <person name="Crous P."/>
            <person name="Grigoriev I."/>
        </authorList>
    </citation>
    <scope>NUCLEOTIDE SEQUENCE</scope>
    <source>
        <strain evidence="2">CBS 690.94</strain>
    </source>
</reference>
<proteinExistence type="predicted"/>
<dbReference type="EMBL" id="MU001495">
    <property type="protein sequence ID" value="KAF2448904.1"/>
    <property type="molecule type" value="Genomic_DNA"/>
</dbReference>
<keyword evidence="1" id="KW-0812">Transmembrane</keyword>
<feature type="transmembrane region" description="Helical" evidence="1">
    <location>
        <begin position="71"/>
        <end position="96"/>
    </location>
</feature>
<dbReference type="OrthoDB" id="5358884at2759"/>
<keyword evidence="3" id="KW-1185">Reference proteome</keyword>
<protein>
    <recommendedName>
        <fullName evidence="4">Apple domain-containing protein</fullName>
    </recommendedName>
</protein>
<dbReference type="PROSITE" id="PS00430">
    <property type="entry name" value="TONB_DEPENDENT_REC_1"/>
    <property type="match status" value="1"/>
</dbReference>
<sequence length="261" mass="27853">MSNLPEVASSPPGLEVDHAASAPGVHYVAPQYYGEQHQPLPSKSEYALVGSEDRSAPESSPMICGVRRSTFWLAIILGVVVVAAAVGGGVGGSLAVSNAKSDAQSSNPVSARETVTVTATVCSASGSEPTSTSISEDDPPYVPREPWRVNSINGSCPSPIIQNTHVDERSDDRYNCRESTDMGGYDIMWFTAYTLQACVDACSTYNDANMTTTPCKGVALALDMRQQYYENGGANCWLKSAADEDKLYDKKTTTFAWLVDG</sequence>
<dbReference type="InterPro" id="IPR010916">
    <property type="entry name" value="TonB_box_CS"/>
</dbReference>
<keyword evidence="1" id="KW-0472">Membrane</keyword>
<evidence type="ECO:0000313" key="2">
    <source>
        <dbReference type="EMBL" id="KAF2448904.1"/>
    </source>
</evidence>
<gene>
    <name evidence="2" type="ORF">P171DRAFT_428895</name>
</gene>
<comment type="caution">
    <text evidence="2">The sequence shown here is derived from an EMBL/GenBank/DDBJ whole genome shotgun (WGS) entry which is preliminary data.</text>
</comment>
<dbReference type="Proteomes" id="UP000799764">
    <property type="component" value="Unassembled WGS sequence"/>
</dbReference>
<evidence type="ECO:0000256" key="1">
    <source>
        <dbReference type="SAM" id="Phobius"/>
    </source>
</evidence>
<accession>A0A9P4PTZ7</accession>
<evidence type="ECO:0000313" key="3">
    <source>
        <dbReference type="Proteomes" id="UP000799764"/>
    </source>
</evidence>
<dbReference type="AlphaFoldDB" id="A0A9P4PTZ7"/>
<name>A0A9P4PTZ7_9PLEO</name>
<evidence type="ECO:0008006" key="4">
    <source>
        <dbReference type="Google" id="ProtNLM"/>
    </source>
</evidence>
<organism evidence="2 3">
    <name type="scientific">Karstenula rhodostoma CBS 690.94</name>
    <dbReference type="NCBI Taxonomy" id="1392251"/>
    <lineage>
        <taxon>Eukaryota</taxon>
        <taxon>Fungi</taxon>
        <taxon>Dikarya</taxon>
        <taxon>Ascomycota</taxon>
        <taxon>Pezizomycotina</taxon>
        <taxon>Dothideomycetes</taxon>
        <taxon>Pleosporomycetidae</taxon>
        <taxon>Pleosporales</taxon>
        <taxon>Massarineae</taxon>
        <taxon>Didymosphaeriaceae</taxon>
        <taxon>Karstenula</taxon>
    </lineage>
</organism>